<gene>
    <name evidence="7" type="ORF">DDQ68_02660</name>
</gene>
<dbReference type="InterPro" id="IPR006311">
    <property type="entry name" value="TAT_signal"/>
</dbReference>
<keyword evidence="3" id="KW-0408">Iron</keyword>
<dbReference type="AlphaFoldDB" id="A0A2Z3GDU5"/>
<dbReference type="SUPFAM" id="SSF50022">
    <property type="entry name" value="ISP domain"/>
    <property type="match status" value="1"/>
</dbReference>
<dbReference type="InterPro" id="IPR017941">
    <property type="entry name" value="Rieske_2Fe-2S"/>
</dbReference>
<dbReference type="GO" id="GO:0046872">
    <property type="term" value="F:metal ion binding"/>
    <property type="evidence" value="ECO:0007669"/>
    <property type="project" value="UniProtKB-KW"/>
</dbReference>
<dbReference type="KEGG" id="hnv:DDQ68_02660"/>
<proteinExistence type="predicted"/>
<dbReference type="CDD" id="cd03467">
    <property type="entry name" value="Rieske"/>
    <property type="match status" value="1"/>
</dbReference>
<keyword evidence="8" id="KW-1185">Reference proteome</keyword>
<dbReference type="PROSITE" id="PS51296">
    <property type="entry name" value="RIESKE"/>
    <property type="match status" value="1"/>
</dbReference>
<feature type="domain" description="Rieske" evidence="6">
    <location>
        <begin position="53"/>
        <end position="147"/>
    </location>
</feature>
<dbReference type="InterPro" id="IPR036922">
    <property type="entry name" value="Rieske_2Fe-2S_sf"/>
</dbReference>
<evidence type="ECO:0000259" key="6">
    <source>
        <dbReference type="PROSITE" id="PS51296"/>
    </source>
</evidence>
<keyword evidence="5" id="KW-0732">Signal</keyword>
<feature type="chain" id="PRO_5016462754" evidence="5">
    <location>
        <begin position="36"/>
        <end position="149"/>
    </location>
</feature>
<evidence type="ECO:0000256" key="4">
    <source>
        <dbReference type="ARBA" id="ARBA00023014"/>
    </source>
</evidence>
<evidence type="ECO:0000256" key="1">
    <source>
        <dbReference type="ARBA" id="ARBA00022714"/>
    </source>
</evidence>
<evidence type="ECO:0000256" key="2">
    <source>
        <dbReference type="ARBA" id="ARBA00022723"/>
    </source>
</evidence>
<evidence type="ECO:0000313" key="8">
    <source>
        <dbReference type="Proteomes" id="UP000245999"/>
    </source>
</evidence>
<organism evidence="7 8">
    <name type="scientific">Hymenobacter nivis</name>
    <dbReference type="NCBI Taxonomy" id="1850093"/>
    <lineage>
        <taxon>Bacteria</taxon>
        <taxon>Pseudomonadati</taxon>
        <taxon>Bacteroidota</taxon>
        <taxon>Cytophagia</taxon>
        <taxon>Cytophagales</taxon>
        <taxon>Hymenobacteraceae</taxon>
        <taxon>Hymenobacter</taxon>
    </lineage>
</organism>
<dbReference type="OrthoDB" id="165343at2"/>
<reference evidence="8" key="1">
    <citation type="submission" date="2018-04" db="EMBL/GenBank/DDBJ databases">
        <title>Complete genome of Antarctic heterotrophic bacterium Hymenobacter nivis.</title>
        <authorList>
            <person name="Terashima M."/>
        </authorList>
    </citation>
    <scope>NUCLEOTIDE SEQUENCE [LARGE SCALE GENOMIC DNA]</scope>
    <source>
        <strain evidence="8">NBRC 111535</strain>
    </source>
</reference>
<evidence type="ECO:0000313" key="7">
    <source>
        <dbReference type="EMBL" id="AWM31779.1"/>
    </source>
</evidence>
<dbReference type="Gene3D" id="2.102.10.10">
    <property type="entry name" value="Rieske [2Fe-2S] iron-sulphur domain"/>
    <property type="match status" value="1"/>
</dbReference>
<protein>
    <submittedName>
        <fullName evidence="7">(2Fe-2S)-binding protein</fullName>
    </submittedName>
</protein>
<feature type="signal peptide" evidence="5">
    <location>
        <begin position="1"/>
        <end position="35"/>
    </location>
</feature>
<keyword evidence="1" id="KW-0001">2Fe-2S</keyword>
<name>A0A2Z3GDU5_9BACT</name>
<dbReference type="Proteomes" id="UP000245999">
    <property type="component" value="Chromosome"/>
</dbReference>
<sequence>MPDPAGMNRQNFLQLFGLGAAGLLASACLSGCSSAGSDPAPTAATGVDFAVDLTAVTSTPLNDAGVGYIYGANRAVIVAKTTAGTYVAFQAPCPHQGTSVYFDQAAAHFICPNHNAVFNLSGGIISGPVSSGLKQYAVVQTGTSLHVTG</sequence>
<dbReference type="EMBL" id="CP029145">
    <property type="protein sequence ID" value="AWM31779.1"/>
    <property type="molecule type" value="Genomic_DNA"/>
</dbReference>
<dbReference type="GO" id="GO:0051537">
    <property type="term" value="F:2 iron, 2 sulfur cluster binding"/>
    <property type="evidence" value="ECO:0007669"/>
    <property type="project" value="UniProtKB-KW"/>
</dbReference>
<accession>A0A2Z3GDU5</accession>
<keyword evidence="2" id="KW-0479">Metal-binding</keyword>
<dbReference type="Pfam" id="PF00355">
    <property type="entry name" value="Rieske"/>
    <property type="match status" value="1"/>
</dbReference>
<dbReference type="RefSeq" id="WP_109654576.1">
    <property type="nucleotide sequence ID" value="NZ_CP029145.1"/>
</dbReference>
<evidence type="ECO:0000256" key="3">
    <source>
        <dbReference type="ARBA" id="ARBA00023004"/>
    </source>
</evidence>
<evidence type="ECO:0000256" key="5">
    <source>
        <dbReference type="SAM" id="SignalP"/>
    </source>
</evidence>
<dbReference type="PROSITE" id="PS51318">
    <property type="entry name" value="TAT"/>
    <property type="match status" value="1"/>
</dbReference>
<keyword evidence="4" id="KW-0411">Iron-sulfur</keyword>